<dbReference type="STRING" id="760192.Halhy_4386"/>
<keyword evidence="1" id="KW-0732">Signal</keyword>
<dbReference type="EMBL" id="CP002691">
    <property type="protein sequence ID" value="AEE52230.1"/>
    <property type="molecule type" value="Genomic_DNA"/>
</dbReference>
<name>F4KQU5_HALH1</name>
<feature type="chain" id="PRO_5003310217" evidence="1">
    <location>
        <begin position="30"/>
        <end position="368"/>
    </location>
</feature>
<dbReference type="AlphaFoldDB" id="F4KQU5"/>
<dbReference type="Pfam" id="PF12715">
    <property type="entry name" value="Abhydrolase_7"/>
    <property type="match status" value="1"/>
</dbReference>
<dbReference type="SUPFAM" id="SSF53474">
    <property type="entry name" value="alpha/beta-Hydrolases"/>
    <property type="match status" value="1"/>
</dbReference>
<dbReference type="Proteomes" id="UP000008461">
    <property type="component" value="Chromosome"/>
</dbReference>
<dbReference type="PANTHER" id="PTHR47381:SF3">
    <property type="entry name" value="ALPHA_BETA-HYDROLASES SUPERFAMILY PROTEIN"/>
    <property type="match status" value="1"/>
</dbReference>
<dbReference type="InterPro" id="IPR029058">
    <property type="entry name" value="AB_hydrolase_fold"/>
</dbReference>
<evidence type="ECO:0000313" key="3">
    <source>
        <dbReference type="Proteomes" id="UP000008461"/>
    </source>
</evidence>
<reference evidence="2 3" key="1">
    <citation type="journal article" date="2011" name="Stand. Genomic Sci.">
        <title>Complete genome sequence of Haliscomenobacter hydrossis type strain (O).</title>
        <authorList>
            <consortium name="US DOE Joint Genome Institute (JGI-PGF)"/>
            <person name="Daligault H."/>
            <person name="Lapidus A."/>
            <person name="Zeytun A."/>
            <person name="Nolan M."/>
            <person name="Lucas S."/>
            <person name="Del Rio T.G."/>
            <person name="Tice H."/>
            <person name="Cheng J.F."/>
            <person name="Tapia R."/>
            <person name="Han C."/>
            <person name="Goodwin L."/>
            <person name="Pitluck S."/>
            <person name="Liolios K."/>
            <person name="Pagani I."/>
            <person name="Ivanova N."/>
            <person name="Huntemann M."/>
            <person name="Mavromatis K."/>
            <person name="Mikhailova N."/>
            <person name="Pati A."/>
            <person name="Chen A."/>
            <person name="Palaniappan K."/>
            <person name="Land M."/>
            <person name="Hauser L."/>
            <person name="Brambilla E.M."/>
            <person name="Rohde M."/>
            <person name="Verbarg S."/>
            <person name="Goker M."/>
            <person name="Bristow J."/>
            <person name="Eisen J.A."/>
            <person name="Markowitz V."/>
            <person name="Hugenholtz P."/>
            <person name="Kyrpides N.C."/>
            <person name="Klenk H.P."/>
            <person name="Woyke T."/>
        </authorList>
    </citation>
    <scope>NUCLEOTIDE SEQUENCE [LARGE SCALE GENOMIC DNA]</scope>
    <source>
        <strain evidence="3">ATCC 27775 / DSM 1100 / LMG 10767 / O</strain>
    </source>
</reference>
<dbReference type="Gene3D" id="3.40.50.1820">
    <property type="entry name" value="alpha/beta hydrolase"/>
    <property type="match status" value="1"/>
</dbReference>
<keyword evidence="2" id="KW-0378">Hydrolase</keyword>
<dbReference type="KEGG" id="hhy:Halhy_4386"/>
<proteinExistence type="predicted"/>
<reference key="2">
    <citation type="submission" date="2011-04" db="EMBL/GenBank/DDBJ databases">
        <title>Complete sequence of chromosome of Haliscomenobacter hydrossis DSM 1100.</title>
        <authorList>
            <consortium name="US DOE Joint Genome Institute (JGI-PGF)"/>
            <person name="Lucas S."/>
            <person name="Han J."/>
            <person name="Lapidus A."/>
            <person name="Bruce D."/>
            <person name="Goodwin L."/>
            <person name="Pitluck S."/>
            <person name="Peters L."/>
            <person name="Kyrpides N."/>
            <person name="Mavromatis K."/>
            <person name="Ivanova N."/>
            <person name="Ovchinnikova G."/>
            <person name="Pagani I."/>
            <person name="Daligault H."/>
            <person name="Detter J.C."/>
            <person name="Han C."/>
            <person name="Land M."/>
            <person name="Hauser L."/>
            <person name="Markowitz V."/>
            <person name="Cheng J.-F."/>
            <person name="Hugenholtz P."/>
            <person name="Woyke T."/>
            <person name="Wu D."/>
            <person name="Verbarg S."/>
            <person name="Frueling A."/>
            <person name="Brambilla E."/>
            <person name="Klenk H.-P."/>
            <person name="Eisen J.A."/>
        </authorList>
    </citation>
    <scope>NUCLEOTIDE SEQUENCE</scope>
    <source>
        <strain>DSM 1100</strain>
    </source>
</reference>
<evidence type="ECO:0000313" key="2">
    <source>
        <dbReference type="EMBL" id="AEE52230.1"/>
    </source>
</evidence>
<organism evidence="2 3">
    <name type="scientific">Haliscomenobacter hydrossis (strain ATCC 27775 / DSM 1100 / LMG 10767 / O)</name>
    <dbReference type="NCBI Taxonomy" id="760192"/>
    <lineage>
        <taxon>Bacteria</taxon>
        <taxon>Pseudomonadati</taxon>
        <taxon>Bacteroidota</taxon>
        <taxon>Saprospiria</taxon>
        <taxon>Saprospirales</taxon>
        <taxon>Haliscomenobacteraceae</taxon>
        <taxon>Haliscomenobacter</taxon>
    </lineage>
</organism>
<gene>
    <name evidence="2" type="ordered locus">Halhy_4386</name>
</gene>
<dbReference type="ESTHER" id="halh1-f4kqu5">
    <property type="family name" value="Abhydrolase_7"/>
</dbReference>
<dbReference type="GO" id="GO:0016787">
    <property type="term" value="F:hydrolase activity"/>
    <property type="evidence" value="ECO:0007669"/>
    <property type="project" value="UniProtKB-KW"/>
</dbReference>
<sequence length="368" mass="41521">MDKNVKLMKKYLLLFSLLLGFALSQNLSAQNASTTPYHDVSFQYPDFVLPTSVKAWETRRKAIRQTIKDCFGPLPARPKPAVKTLRSEKRPGYTIEYFEFFNGMDATVPGIILIPEQRIPKAPGILYHHYHGGDYAHGKDELFKPNWVNENGPAEDLVKQGYVVLAIDSYAFGERSGKGPNGPEEKGKNEELTWARINLLKGRSFWGTMVRDDQMALDYLCSRPEVDPARIGAVGMSMGCLRSFWLAAVDDRVKVTVAVACIVHNQELIKLGRMGSHGIYYYVQDLLRYFDNEAVLACIAPRPLLTMSGKADRMAPLEGVQYINGTLEKIYSLYGKSAQFKHVEYEGVGHEYTPVMWKETLAFFGTKL</sequence>
<protein>
    <submittedName>
        <fullName evidence="2">Dienelactone hydrolase</fullName>
    </submittedName>
</protein>
<feature type="signal peptide" evidence="1">
    <location>
        <begin position="1"/>
        <end position="29"/>
    </location>
</feature>
<accession>F4KQU5</accession>
<dbReference type="OrthoDB" id="3668964at2"/>
<keyword evidence="3" id="KW-1185">Reference proteome</keyword>
<dbReference type="InterPro" id="IPR025890">
    <property type="entry name" value="Abhydrolase_bac"/>
</dbReference>
<dbReference type="eggNOG" id="COG1073">
    <property type="taxonomic scope" value="Bacteria"/>
</dbReference>
<dbReference type="HOGENOM" id="CLU_056134_2_0_10"/>
<evidence type="ECO:0000256" key="1">
    <source>
        <dbReference type="SAM" id="SignalP"/>
    </source>
</evidence>
<dbReference type="PANTHER" id="PTHR47381">
    <property type="entry name" value="ALPHA/BETA-HYDROLASES SUPERFAMILY PROTEIN"/>
    <property type="match status" value="1"/>
</dbReference>